<dbReference type="InterPro" id="IPR029164">
    <property type="entry name" value="PIG-Y"/>
</dbReference>
<sequence length="74" mass="8402">MWLWGVGLMVFSTVCFAVGVWSIAVGPFVDTEGVLILDTLAKDTHYKYLLVFLVPVTLYAVIINWWGLKIFRHA</sequence>
<evidence type="ECO:0000256" key="2">
    <source>
        <dbReference type="SAM" id="SignalP"/>
    </source>
</evidence>
<evidence type="ECO:0000313" key="4">
    <source>
        <dbReference type="Proteomes" id="UP000193467"/>
    </source>
</evidence>
<dbReference type="Proteomes" id="UP000193467">
    <property type="component" value="Unassembled WGS sequence"/>
</dbReference>
<keyword evidence="4" id="KW-1185">Reference proteome</keyword>
<evidence type="ECO:0000256" key="1">
    <source>
        <dbReference type="SAM" id="Phobius"/>
    </source>
</evidence>
<name>A0A1Y2G2S9_9BASI</name>
<dbReference type="AlphaFoldDB" id="A0A1Y2G2S9"/>
<feature type="transmembrane region" description="Helical" evidence="1">
    <location>
        <begin position="7"/>
        <end position="28"/>
    </location>
</feature>
<keyword evidence="1" id="KW-1133">Transmembrane helix</keyword>
<keyword evidence="1" id="KW-0472">Membrane</keyword>
<keyword evidence="2" id="KW-0732">Signal</keyword>
<evidence type="ECO:0000313" key="3">
    <source>
        <dbReference type="EMBL" id="ORY91667.1"/>
    </source>
</evidence>
<accession>A0A1Y2G2S9</accession>
<feature type="signal peptide" evidence="2">
    <location>
        <begin position="1"/>
        <end position="17"/>
    </location>
</feature>
<dbReference type="EMBL" id="MCGR01000002">
    <property type="protein sequence ID" value="ORY91667.1"/>
    <property type="molecule type" value="Genomic_DNA"/>
</dbReference>
<gene>
    <name evidence="3" type="ORF">BCR35DRAFT_328256</name>
</gene>
<keyword evidence="1" id="KW-0812">Transmembrane</keyword>
<dbReference type="InParanoid" id="A0A1Y2G2S9"/>
<protein>
    <submittedName>
        <fullName evidence="3">Uncharacterized protein</fullName>
    </submittedName>
</protein>
<dbReference type="Pfam" id="PF15159">
    <property type="entry name" value="PIG-Y"/>
    <property type="match status" value="1"/>
</dbReference>
<reference evidence="3 4" key="1">
    <citation type="submission" date="2016-07" db="EMBL/GenBank/DDBJ databases">
        <title>Pervasive Adenine N6-methylation of Active Genes in Fungi.</title>
        <authorList>
            <consortium name="DOE Joint Genome Institute"/>
            <person name="Mondo S.J."/>
            <person name="Dannebaum R.O."/>
            <person name="Kuo R.C."/>
            <person name="Labutti K."/>
            <person name="Haridas S."/>
            <person name="Kuo A."/>
            <person name="Salamov A."/>
            <person name="Ahrendt S.R."/>
            <person name="Lipzen A."/>
            <person name="Sullivan W."/>
            <person name="Andreopoulos W.B."/>
            <person name="Clum A."/>
            <person name="Lindquist E."/>
            <person name="Daum C."/>
            <person name="Ramamoorthy G.K."/>
            <person name="Gryganskyi A."/>
            <person name="Culley D."/>
            <person name="Magnuson J.K."/>
            <person name="James T.Y."/>
            <person name="O'Malley M.A."/>
            <person name="Stajich J.E."/>
            <person name="Spatafora J.W."/>
            <person name="Visel A."/>
            <person name="Grigoriev I.V."/>
        </authorList>
    </citation>
    <scope>NUCLEOTIDE SEQUENCE [LARGE SCALE GENOMIC DNA]</scope>
    <source>
        <strain evidence="3 4">62-1032</strain>
    </source>
</reference>
<proteinExistence type="predicted"/>
<dbReference type="OrthoDB" id="2157498at2759"/>
<comment type="caution">
    <text evidence="3">The sequence shown here is derived from an EMBL/GenBank/DDBJ whole genome shotgun (WGS) entry which is preliminary data.</text>
</comment>
<organism evidence="3 4">
    <name type="scientific">Leucosporidium creatinivorum</name>
    <dbReference type="NCBI Taxonomy" id="106004"/>
    <lineage>
        <taxon>Eukaryota</taxon>
        <taxon>Fungi</taxon>
        <taxon>Dikarya</taxon>
        <taxon>Basidiomycota</taxon>
        <taxon>Pucciniomycotina</taxon>
        <taxon>Microbotryomycetes</taxon>
        <taxon>Leucosporidiales</taxon>
        <taxon>Leucosporidium</taxon>
    </lineage>
</organism>
<feature type="transmembrane region" description="Helical" evidence="1">
    <location>
        <begin position="48"/>
        <end position="68"/>
    </location>
</feature>
<feature type="chain" id="PRO_5012417922" evidence="2">
    <location>
        <begin position="18"/>
        <end position="74"/>
    </location>
</feature>